<evidence type="ECO:0000256" key="1">
    <source>
        <dbReference type="SAM" id="MobiDB-lite"/>
    </source>
</evidence>
<dbReference type="EMBL" id="QWLB01000005">
    <property type="protein sequence ID" value="RIH93519.1"/>
    <property type="molecule type" value="Genomic_DNA"/>
</dbReference>
<feature type="domain" description="DUF305" evidence="3">
    <location>
        <begin position="95"/>
        <end position="241"/>
    </location>
</feature>
<feature type="chain" id="PRO_5030071954" description="DUF305 domain-containing protein" evidence="2">
    <location>
        <begin position="25"/>
        <end position="248"/>
    </location>
</feature>
<accession>A0A399FDK1</accession>
<feature type="signal peptide" evidence="2">
    <location>
        <begin position="1"/>
        <end position="24"/>
    </location>
</feature>
<organism evidence="4 5">
    <name type="scientific">Meiothermus granaticius NBRC 107808</name>
    <dbReference type="NCBI Taxonomy" id="1227551"/>
    <lineage>
        <taxon>Bacteria</taxon>
        <taxon>Thermotogati</taxon>
        <taxon>Deinococcota</taxon>
        <taxon>Deinococci</taxon>
        <taxon>Thermales</taxon>
        <taxon>Thermaceae</taxon>
        <taxon>Meiothermus</taxon>
    </lineage>
</organism>
<dbReference type="Pfam" id="PF03713">
    <property type="entry name" value="DUF305"/>
    <property type="match status" value="1"/>
</dbReference>
<protein>
    <recommendedName>
        <fullName evidence="3">DUF305 domain-containing protein</fullName>
    </recommendedName>
</protein>
<keyword evidence="2" id="KW-0732">Signal</keyword>
<dbReference type="PANTHER" id="PTHR36933">
    <property type="entry name" value="SLL0788 PROTEIN"/>
    <property type="match status" value="1"/>
</dbReference>
<evidence type="ECO:0000313" key="5">
    <source>
        <dbReference type="Proteomes" id="UP000266178"/>
    </source>
</evidence>
<feature type="compositionally biased region" description="Polar residues" evidence="1">
    <location>
        <begin position="31"/>
        <end position="50"/>
    </location>
</feature>
<sequence length="248" mass="26605">MSNPKLIALLTAGFLTLSVALAQADPHHDQNQTPSSPKTLPTVQAPSTNPQGMPTGMMSGPGQGMTMMQMMQMMGQGGMGMMGQGLMMLEGAPFEQAFLSMMIPHHRAAVEMARGILNQTQDPQIRTWANNIIQTQEREISQMRQLLGALGGTNLAAQRMMTQRMGSDSMGMGSPGMGSSMPGMQSSTASPDKTFLISMIGHHALAIEMATMALQKAQNPLIVKLAADIASTQAQEIYRMRLKLASLK</sequence>
<feature type="region of interest" description="Disordered" evidence="1">
    <location>
        <begin position="25"/>
        <end position="61"/>
    </location>
</feature>
<dbReference type="PANTHER" id="PTHR36933:SF1">
    <property type="entry name" value="SLL0788 PROTEIN"/>
    <property type="match status" value="1"/>
</dbReference>
<name>A0A399FDK1_9DEIN</name>
<comment type="caution">
    <text evidence="4">The sequence shown here is derived from an EMBL/GenBank/DDBJ whole genome shotgun (WGS) entry which is preliminary data.</text>
</comment>
<reference evidence="4 5" key="1">
    <citation type="submission" date="2018-08" db="EMBL/GenBank/DDBJ databases">
        <title>Meiothermus granaticius genome AF-68 sequencing project.</title>
        <authorList>
            <person name="Da Costa M.S."/>
            <person name="Albuquerque L."/>
            <person name="Raposo P."/>
            <person name="Froufe H.J.C."/>
            <person name="Barroso C.S."/>
            <person name="Egas C."/>
        </authorList>
    </citation>
    <scope>NUCLEOTIDE SEQUENCE [LARGE SCALE GENOMIC DNA]</scope>
    <source>
        <strain evidence="4 5">AF-68</strain>
    </source>
</reference>
<proteinExistence type="predicted"/>
<gene>
    <name evidence="4" type="ORF">Mgrana_00573</name>
</gene>
<dbReference type="InterPro" id="IPR012347">
    <property type="entry name" value="Ferritin-like"/>
</dbReference>
<keyword evidence="5" id="KW-1185">Reference proteome</keyword>
<dbReference type="Proteomes" id="UP000266178">
    <property type="component" value="Unassembled WGS sequence"/>
</dbReference>
<evidence type="ECO:0000313" key="4">
    <source>
        <dbReference type="EMBL" id="RIH93519.1"/>
    </source>
</evidence>
<dbReference type="InterPro" id="IPR005183">
    <property type="entry name" value="DUF305_CopM-like"/>
</dbReference>
<feature type="compositionally biased region" description="Low complexity" evidence="1">
    <location>
        <begin position="51"/>
        <end position="61"/>
    </location>
</feature>
<evidence type="ECO:0000256" key="2">
    <source>
        <dbReference type="SAM" id="SignalP"/>
    </source>
</evidence>
<dbReference type="RefSeq" id="WP_119356093.1">
    <property type="nucleotide sequence ID" value="NZ_BJXM01000003.1"/>
</dbReference>
<dbReference type="AlphaFoldDB" id="A0A399FDK1"/>
<evidence type="ECO:0000259" key="3">
    <source>
        <dbReference type="Pfam" id="PF03713"/>
    </source>
</evidence>
<dbReference type="Gene3D" id="1.20.1260.10">
    <property type="match status" value="2"/>
</dbReference>
<dbReference type="OrthoDB" id="9804926at2"/>